<feature type="compositionally biased region" description="Low complexity" evidence="2">
    <location>
        <begin position="27"/>
        <end position="49"/>
    </location>
</feature>
<evidence type="ECO:0000259" key="5">
    <source>
        <dbReference type="Pfam" id="PF14257"/>
    </source>
</evidence>
<feature type="chain" id="PRO_5011555688" description="DUF4349 domain-containing protein" evidence="4">
    <location>
        <begin position="22"/>
        <end position="310"/>
    </location>
</feature>
<evidence type="ECO:0000256" key="1">
    <source>
        <dbReference type="SAM" id="Coils"/>
    </source>
</evidence>
<evidence type="ECO:0000313" key="7">
    <source>
        <dbReference type="Proteomes" id="UP000198565"/>
    </source>
</evidence>
<sequence length="310" mass="35033">MNKVVYVLMLIVFLSACSNNAEDNNYESADTDSAASEESASQSSGMSADEQLENKVDMEKTEEATSEDNEGNEESLNNVEDRKIIYNANLHLETETFDKTVDFLETETVNYDGYVVNSNYANHGEEAERFATLTVRIPADRFQDYIALVENGDVKVSDKSVSGEDVTEQYVDLTSRLKSQEVVEERLLSFMEEAEKTEDLLKISDDLAAVQEEIEQLTGKINYLENQSDYATINMELTERRVDMPSVQDESLSTWEKTKDQFLKSIQVILSIASGLFVFLIGNAPIIILFLIIGLVIFFVIRKNVKKQKE</sequence>
<feature type="signal peptide" evidence="4">
    <location>
        <begin position="1"/>
        <end position="21"/>
    </location>
</feature>
<dbReference type="STRING" id="334253.SAMN04487943_1121"/>
<feature type="coiled-coil region" evidence="1">
    <location>
        <begin position="200"/>
        <end position="227"/>
    </location>
</feature>
<organism evidence="6 7">
    <name type="scientific">Gracilibacillus orientalis</name>
    <dbReference type="NCBI Taxonomy" id="334253"/>
    <lineage>
        <taxon>Bacteria</taxon>
        <taxon>Bacillati</taxon>
        <taxon>Bacillota</taxon>
        <taxon>Bacilli</taxon>
        <taxon>Bacillales</taxon>
        <taxon>Bacillaceae</taxon>
        <taxon>Gracilibacillus</taxon>
    </lineage>
</organism>
<feature type="domain" description="DUF4349" evidence="5">
    <location>
        <begin position="82"/>
        <end position="297"/>
    </location>
</feature>
<keyword evidence="3" id="KW-1133">Transmembrane helix</keyword>
<feature type="transmembrane region" description="Helical" evidence="3">
    <location>
        <begin position="268"/>
        <end position="301"/>
    </location>
</feature>
<evidence type="ECO:0000256" key="3">
    <source>
        <dbReference type="SAM" id="Phobius"/>
    </source>
</evidence>
<reference evidence="7" key="1">
    <citation type="submission" date="2016-10" db="EMBL/GenBank/DDBJ databases">
        <authorList>
            <person name="Varghese N."/>
            <person name="Submissions S."/>
        </authorList>
    </citation>
    <scope>NUCLEOTIDE SEQUENCE [LARGE SCALE GENOMIC DNA]</scope>
    <source>
        <strain evidence="7">CGMCC 1.4250</strain>
    </source>
</reference>
<dbReference type="Proteomes" id="UP000198565">
    <property type="component" value="Unassembled WGS sequence"/>
</dbReference>
<feature type="compositionally biased region" description="Basic and acidic residues" evidence="2">
    <location>
        <begin position="52"/>
        <end position="63"/>
    </location>
</feature>
<name>A0A1I4PLA1_9BACI</name>
<evidence type="ECO:0000256" key="4">
    <source>
        <dbReference type="SAM" id="SignalP"/>
    </source>
</evidence>
<dbReference type="PROSITE" id="PS51257">
    <property type="entry name" value="PROKAR_LIPOPROTEIN"/>
    <property type="match status" value="1"/>
</dbReference>
<keyword evidence="4" id="KW-0732">Signal</keyword>
<dbReference type="AlphaFoldDB" id="A0A1I4PLA1"/>
<dbReference type="Pfam" id="PF14257">
    <property type="entry name" value="DUF4349"/>
    <property type="match status" value="1"/>
</dbReference>
<gene>
    <name evidence="6" type="ORF">SAMN04487943_1121</name>
</gene>
<protein>
    <recommendedName>
        <fullName evidence="5">DUF4349 domain-containing protein</fullName>
    </recommendedName>
</protein>
<keyword evidence="3" id="KW-0812">Transmembrane</keyword>
<dbReference type="EMBL" id="FOTR01000012">
    <property type="protein sequence ID" value="SFM28213.1"/>
    <property type="molecule type" value="Genomic_DNA"/>
</dbReference>
<keyword evidence="1" id="KW-0175">Coiled coil</keyword>
<keyword evidence="3" id="KW-0472">Membrane</keyword>
<feature type="compositionally biased region" description="Acidic residues" evidence="2">
    <location>
        <begin position="64"/>
        <end position="73"/>
    </location>
</feature>
<dbReference type="InterPro" id="IPR025645">
    <property type="entry name" value="DUF4349"/>
</dbReference>
<accession>A0A1I4PLA1</accession>
<keyword evidence="7" id="KW-1185">Reference proteome</keyword>
<dbReference type="OrthoDB" id="5381491at2"/>
<evidence type="ECO:0000313" key="6">
    <source>
        <dbReference type="EMBL" id="SFM28213.1"/>
    </source>
</evidence>
<dbReference type="RefSeq" id="WP_091485148.1">
    <property type="nucleotide sequence ID" value="NZ_FOTR01000012.1"/>
</dbReference>
<feature type="region of interest" description="Disordered" evidence="2">
    <location>
        <begin position="24"/>
        <end position="78"/>
    </location>
</feature>
<evidence type="ECO:0000256" key="2">
    <source>
        <dbReference type="SAM" id="MobiDB-lite"/>
    </source>
</evidence>
<proteinExistence type="predicted"/>